<comment type="caution">
    <text evidence="6">The sequence shown here is derived from an EMBL/GenBank/DDBJ whole genome shotgun (WGS) entry which is preliminary data.</text>
</comment>
<evidence type="ECO:0000256" key="4">
    <source>
        <dbReference type="PROSITE-ProRule" id="PRU00335"/>
    </source>
</evidence>
<evidence type="ECO:0000313" key="7">
    <source>
        <dbReference type="Proteomes" id="UP001265550"/>
    </source>
</evidence>
<evidence type="ECO:0000313" key="6">
    <source>
        <dbReference type="EMBL" id="MDR7096366.1"/>
    </source>
</evidence>
<dbReference type="RefSeq" id="WP_204735134.1">
    <property type="nucleotide sequence ID" value="NZ_JAVDWE010000013.1"/>
</dbReference>
<dbReference type="SUPFAM" id="SSF46689">
    <property type="entry name" value="Homeodomain-like"/>
    <property type="match status" value="1"/>
</dbReference>
<dbReference type="PANTHER" id="PTHR30055">
    <property type="entry name" value="HTH-TYPE TRANSCRIPTIONAL REGULATOR RUTR"/>
    <property type="match status" value="1"/>
</dbReference>
<sequence length="209" mass="22348">MATPPPSAAAPWTANVRDMKRVAILAAASEVFGENGLQGATMREIAQRAGCTTGAIYPLFASKELIYAELLATSLADLHSHVVAAAQGKGAGQPHERAAKAFLDYYLARPYEVNLGLYAFNGLKKLGVGKAHDSALNKALIDTLVLLSPHERRTRNSPPDADAMAAFAQLIGTLVLHQAGRLQFSKLSPRQLVEHALTTRRRAAGPQET</sequence>
<dbReference type="InterPro" id="IPR001647">
    <property type="entry name" value="HTH_TetR"/>
</dbReference>
<dbReference type="InterPro" id="IPR050109">
    <property type="entry name" value="HTH-type_TetR-like_transc_reg"/>
</dbReference>
<protein>
    <submittedName>
        <fullName evidence="6">AcrR family transcriptional regulator</fullName>
    </submittedName>
</protein>
<reference evidence="6 7" key="1">
    <citation type="submission" date="2023-07" db="EMBL/GenBank/DDBJ databases">
        <title>Sorghum-associated microbial communities from plants grown in Nebraska, USA.</title>
        <authorList>
            <person name="Schachtman D."/>
        </authorList>
    </citation>
    <scope>NUCLEOTIDE SEQUENCE [LARGE SCALE GENOMIC DNA]</scope>
    <source>
        <strain evidence="6 7">BE240</strain>
    </source>
</reference>
<keyword evidence="7" id="KW-1185">Reference proteome</keyword>
<dbReference type="PROSITE" id="PS50977">
    <property type="entry name" value="HTH_TETR_2"/>
    <property type="match status" value="1"/>
</dbReference>
<evidence type="ECO:0000256" key="2">
    <source>
        <dbReference type="ARBA" id="ARBA00023125"/>
    </source>
</evidence>
<dbReference type="PANTHER" id="PTHR30055:SF234">
    <property type="entry name" value="HTH-TYPE TRANSCRIPTIONAL REGULATOR BETI"/>
    <property type="match status" value="1"/>
</dbReference>
<dbReference type="PRINTS" id="PR00455">
    <property type="entry name" value="HTHTETR"/>
</dbReference>
<keyword evidence="2 4" id="KW-0238">DNA-binding</keyword>
<dbReference type="Gene3D" id="1.10.357.10">
    <property type="entry name" value="Tetracycline Repressor, domain 2"/>
    <property type="match status" value="1"/>
</dbReference>
<dbReference type="Pfam" id="PF00440">
    <property type="entry name" value="TetR_N"/>
    <property type="match status" value="1"/>
</dbReference>
<dbReference type="EMBL" id="JAVDWE010000013">
    <property type="protein sequence ID" value="MDR7096366.1"/>
    <property type="molecule type" value="Genomic_DNA"/>
</dbReference>
<keyword evidence="3" id="KW-0804">Transcription</keyword>
<name>A0ABU1VFX1_9BURK</name>
<feature type="DNA-binding region" description="H-T-H motif" evidence="4">
    <location>
        <begin position="41"/>
        <end position="60"/>
    </location>
</feature>
<gene>
    <name evidence="6" type="ORF">J2X09_004123</name>
</gene>
<dbReference type="Proteomes" id="UP001265550">
    <property type="component" value="Unassembled WGS sequence"/>
</dbReference>
<keyword evidence="1" id="KW-0805">Transcription regulation</keyword>
<evidence type="ECO:0000256" key="3">
    <source>
        <dbReference type="ARBA" id="ARBA00023163"/>
    </source>
</evidence>
<evidence type="ECO:0000259" key="5">
    <source>
        <dbReference type="PROSITE" id="PS50977"/>
    </source>
</evidence>
<evidence type="ECO:0000256" key="1">
    <source>
        <dbReference type="ARBA" id="ARBA00023015"/>
    </source>
</evidence>
<organism evidence="6 7">
    <name type="scientific">Hydrogenophaga laconesensis</name>
    <dbReference type="NCBI Taxonomy" id="1805971"/>
    <lineage>
        <taxon>Bacteria</taxon>
        <taxon>Pseudomonadati</taxon>
        <taxon>Pseudomonadota</taxon>
        <taxon>Betaproteobacteria</taxon>
        <taxon>Burkholderiales</taxon>
        <taxon>Comamonadaceae</taxon>
        <taxon>Hydrogenophaga</taxon>
    </lineage>
</organism>
<proteinExistence type="predicted"/>
<dbReference type="InterPro" id="IPR009057">
    <property type="entry name" value="Homeodomain-like_sf"/>
</dbReference>
<feature type="domain" description="HTH tetR-type" evidence="5">
    <location>
        <begin position="18"/>
        <end position="78"/>
    </location>
</feature>
<accession>A0ABU1VFX1</accession>